<dbReference type="Proteomes" id="UP001057375">
    <property type="component" value="Unassembled WGS sequence"/>
</dbReference>
<dbReference type="InterPro" id="IPR000953">
    <property type="entry name" value="Chromo/chromo_shadow_dom"/>
</dbReference>
<sequence length="185" mass="21949">WMDGEKFPLLPTQNLHEWVKLLGERREWMVKKVVEAQKKVAEGRLERSEEGEWPALHSYVLVRPKKKPPKLHPRWAGPVEVVKLFKDRNSLEVKWLSGKEENEVISLRRIVKFRSQDYSLEDLKKLAQLDDEAYVVEEIRGHRMGDDGLELLIKWLGYEEVFWEPKDGLKTVPLVMEYCQEKELE</sequence>
<dbReference type="InterPro" id="IPR023780">
    <property type="entry name" value="Chromo_domain"/>
</dbReference>
<organism evidence="2 3">
    <name type="scientific">Aduncisulcus paluster</name>
    <dbReference type="NCBI Taxonomy" id="2918883"/>
    <lineage>
        <taxon>Eukaryota</taxon>
        <taxon>Metamonada</taxon>
        <taxon>Carpediemonas-like organisms</taxon>
        <taxon>Aduncisulcus</taxon>
    </lineage>
</organism>
<dbReference type="Gene3D" id="2.40.50.40">
    <property type="match status" value="1"/>
</dbReference>
<dbReference type="SUPFAM" id="SSF54160">
    <property type="entry name" value="Chromo domain-like"/>
    <property type="match status" value="1"/>
</dbReference>
<evidence type="ECO:0000313" key="3">
    <source>
        <dbReference type="Proteomes" id="UP001057375"/>
    </source>
</evidence>
<dbReference type="EMBL" id="BQXS01010798">
    <property type="protein sequence ID" value="GKT34344.1"/>
    <property type="molecule type" value="Genomic_DNA"/>
</dbReference>
<dbReference type="CDD" id="cd00024">
    <property type="entry name" value="CD_CSD"/>
    <property type="match status" value="1"/>
</dbReference>
<accession>A0ABQ5KSC5</accession>
<name>A0ABQ5KSC5_9EUKA</name>
<gene>
    <name evidence="2" type="ORF">ADUPG1_007712</name>
</gene>
<proteinExistence type="predicted"/>
<comment type="caution">
    <text evidence="2">The sequence shown here is derived from an EMBL/GenBank/DDBJ whole genome shotgun (WGS) entry which is preliminary data.</text>
</comment>
<keyword evidence="3" id="KW-1185">Reference proteome</keyword>
<evidence type="ECO:0000259" key="1">
    <source>
        <dbReference type="PROSITE" id="PS50013"/>
    </source>
</evidence>
<dbReference type="PROSITE" id="PS50013">
    <property type="entry name" value="CHROMO_2"/>
    <property type="match status" value="1"/>
</dbReference>
<feature type="non-terminal residue" evidence="2">
    <location>
        <position position="1"/>
    </location>
</feature>
<protein>
    <recommendedName>
        <fullName evidence="1">Chromo domain-containing protein</fullName>
    </recommendedName>
</protein>
<reference evidence="2" key="1">
    <citation type="submission" date="2022-03" db="EMBL/GenBank/DDBJ databases">
        <title>Draft genome sequence of Aduncisulcus paluster, a free-living microaerophilic Fornicata.</title>
        <authorList>
            <person name="Yuyama I."/>
            <person name="Kume K."/>
            <person name="Tamura T."/>
            <person name="Inagaki Y."/>
            <person name="Hashimoto T."/>
        </authorList>
    </citation>
    <scope>NUCLEOTIDE SEQUENCE</scope>
    <source>
        <strain evidence="2">NY0171</strain>
    </source>
</reference>
<dbReference type="Pfam" id="PF00385">
    <property type="entry name" value="Chromo"/>
    <property type="match status" value="1"/>
</dbReference>
<evidence type="ECO:0000313" key="2">
    <source>
        <dbReference type="EMBL" id="GKT34344.1"/>
    </source>
</evidence>
<dbReference type="InterPro" id="IPR016197">
    <property type="entry name" value="Chromo-like_dom_sf"/>
</dbReference>
<dbReference type="SMART" id="SM00298">
    <property type="entry name" value="CHROMO"/>
    <property type="match status" value="1"/>
</dbReference>
<feature type="domain" description="Chromo" evidence="1">
    <location>
        <begin position="134"/>
        <end position="185"/>
    </location>
</feature>